<reference evidence="1" key="1">
    <citation type="submission" date="2018-05" db="EMBL/GenBank/DDBJ databases">
        <authorList>
            <person name="Lanie J.A."/>
            <person name="Ng W.-L."/>
            <person name="Kazmierczak K.M."/>
            <person name="Andrzejewski T.M."/>
            <person name="Davidsen T.M."/>
            <person name="Wayne K.J."/>
            <person name="Tettelin H."/>
            <person name="Glass J.I."/>
            <person name="Rusch D."/>
            <person name="Podicherti R."/>
            <person name="Tsui H.-C.T."/>
            <person name="Winkler M.E."/>
        </authorList>
    </citation>
    <scope>NUCLEOTIDE SEQUENCE</scope>
</reference>
<protein>
    <submittedName>
        <fullName evidence="1">Uncharacterized protein</fullName>
    </submittedName>
</protein>
<organism evidence="1">
    <name type="scientific">marine metagenome</name>
    <dbReference type="NCBI Taxonomy" id="408172"/>
    <lineage>
        <taxon>unclassified sequences</taxon>
        <taxon>metagenomes</taxon>
        <taxon>ecological metagenomes</taxon>
    </lineage>
</organism>
<dbReference type="AlphaFoldDB" id="A0A382IED9"/>
<proteinExistence type="predicted"/>
<name>A0A382IED9_9ZZZZ</name>
<dbReference type="EMBL" id="UINC01066489">
    <property type="protein sequence ID" value="SVB97253.1"/>
    <property type="molecule type" value="Genomic_DNA"/>
</dbReference>
<gene>
    <name evidence="1" type="ORF">METZ01_LOCUS250107</name>
</gene>
<evidence type="ECO:0000313" key="1">
    <source>
        <dbReference type="EMBL" id="SVB97253.1"/>
    </source>
</evidence>
<sequence>MKLLKRWFTKMGIKEGGKKKQDLMVY</sequence>
<accession>A0A382IED9</accession>